<dbReference type="OrthoDB" id="7565928at2"/>
<evidence type="ECO:0000313" key="1">
    <source>
        <dbReference type="EMBL" id="RCK45071.1"/>
    </source>
</evidence>
<dbReference type="RefSeq" id="WP_114098591.1">
    <property type="nucleotide sequence ID" value="NZ_JPWI01000008.1"/>
</dbReference>
<dbReference type="Proteomes" id="UP000252255">
    <property type="component" value="Unassembled WGS sequence"/>
</dbReference>
<reference evidence="1 2" key="1">
    <citation type="submission" date="2014-07" db="EMBL/GenBank/DDBJ databases">
        <title>Draft genome sequence of Thalassospira profundimaris PR54-5.</title>
        <authorList>
            <person name="Lai Q."/>
            <person name="Shao Z."/>
        </authorList>
    </citation>
    <scope>NUCLEOTIDE SEQUENCE [LARGE SCALE GENOMIC DNA]</scope>
    <source>
        <strain evidence="1 2">PR54-5</strain>
    </source>
</reference>
<comment type="caution">
    <text evidence="1">The sequence shown here is derived from an EMBL/GenBank/DDBJ whole genome shotgun (WGS) entry which is preliminary data.</text>
</comment>
<gene>
    <name evidence="1" type="ORF">TH30_13785</name>
</gene>
<proteinExistence type="predicted"/>
<sequence length="159" mass="18855">MTYKEQLRKIWRQYEVENGEEPHTVRECFDWAVERGLWAPRPQDIAKIFGREMSEALRQEIRVDEQGRHYRAKHCVRENRGGVQLALWNDIDRAPRSFMEKSFQQRRQGIVRDSYQLKMDVDHFNDSRSKGNPIQLILNFEDDVAEIEAEKAYGDGEVA</sequence>
<organism evidence="1 2">
    <name type="scientific">Thalassospira profundimaris</name>
    <dbReference type="NCBI Taxonomy" id="502049"/>
    <lineage>
        <taxon>Bacteria</taxon>
        <taxon>Pseudomonadati</taxon>
        <taxon>Pseudomonadota</taxon>
        <taxon>Alphaproteobacteria</taxon>
        <taxon>Rhodospirillales</taxon>
        <taxon>Thalassospiraceae</taxon>
        <taxon>Thalassospira</taxon>
    </lineage>
</organism>
<dbReference type="AlphaFoldDB" id="A0A367WX31"/>
<evidence type="ECO:0000313" key="2">
    <source>
        <dbReference type="Proteomes" id="UP000252255"/>
    </source>
</evidence>
<dbReference type="EMBL" id="JPWI01000008">
    <property type="protein sequence ID" value="RCK45071.1"/>
    <property type="molecule type" value="Genomic_DNA"/>
</dbReference>
<accession>A0A367WX31</accession>
<protein>
    <submittedName>
        <fullName evidence="1">Uncharacterized protein</fullName>
    </submittedName>
</protein>
<name>A0A367WX31_9PROT</name>